<dbReference type="GO" id="GO:0003677">
    <property type="term" value="F:DNA binding"/>
    <property type="evidence" value="ECO:0007669"/>
    <property type="project" value="InterPro"/>
</dbReference>
<gene>
    <name evidence="2" type="ORF">BJ998_008355</name>
</gene>
<dbReference type="Gene3D" id="1.10.260.40">
    <property type="entry name" value="lambda repressor-like DNA-binding domains"/>
    <property type="match status" value="2"/>
</dbReference>
<dbReference type="Proteomes" id="UP000585638">
    <property type="component" value="Unassembled WGS sequence"/>
</dbReference>
<evidence type="ECO:0000259" key="1">
    <source>
        <dbReference type="PROSITE" id="PS50943"/>
    </source>
</evidence>
<dbReference type="InterPro" id="IPR010982">
    <property type="entry name" value="Lambda_DNA-bd_dom_sf"/>
</dbReference>
<dbReference type="EMBL" id="JACHIR010000002">
    <property type="protein sequence ID" value="MBB5897096.1"/>
    <property type="molecule type" value="Genomic_DNA"/>
</dbReference>
<dbReference type="InterPro" id="IPR001387">
    <property type="entry name" value="Cro/C1-type_HTH"/>
</dbReference>
<protein>
    <submittedName>
        <fullName evidence="2">Transcriptional regulator with XRE-family HTH domain</fullName>
    </submittedName>
</protein>
<accession>A0A7W9NM30</accession>
<dbReference type="SUPFAM" id="SSF47413">
    <property type="entry name" value="lambda repressor-like DNA-binding domains"/>
    <property type="match status" value="1"/>
</dbReference>
<dbReference type="RefSeq" id="WP_184869558.1">
    <property type="nucleotide sequence ID" value="NZ_BAAAWY010000076.1"/>
</dbReference>
<evidence type="ECO:0000313" key="2">
    <source>
        <dbReference type="EMBL" id="MBB5897096.1"/>
    </source>
</evidence>
<dbReference type="PROSITE" id="PS50943">
    <property type="entry name" value="HTH_CROC1"/>
    <property type="match status" value="1"/>
</dbReference>
<sequence length="221" mass="24312">MRSGEFATVLDDLCATRSNVALAAEITRRGGDIGHGYIAQLRKGRKDNPTRRTIEDLAGALGVHPACFVGGRRELRPGERPSWRGHAIRQLFETADRPQSPEEVAAAIGSISGSYLRELLTGASDNPRLRHIHGLAQHFGVPAAYFFDDDLARRVDEERTDLEAMRDLGVIEFATRLSERAPHLSARTRAAAIRAVTQALRTKEGERWSFDSPTVDEDGAS</sequence>
<proteinExistence type="predicted"/>
<dbReference type="AlphaFoldDB" id="A0A7W9NM30"/>
<evidence type="ECO:0000313" key="3">
    <source>
        <dbReference type="Proteomes" id="UP000585638"/>
    </source>
</evidence>
<reference evidence="2 3" key="1">
    <citation type="submission" date="2020-08" db="EMBL/GenBank/DDBJ databases">
        <title>Sequencing the genomes of 1000 actinobacteria strains.</title>
        <authorList>
            <person name="Klenk H.-P."/>
        </authorList>
    </citation>
    <scope>NUCLEOTIDE SEQUENCE [LARGE SCALE GENOMIC DNA]</scope>
    <source>
        <strain evidence="2 3">DSM 43851</strain>
    </source>
</reference>
<feature type="domain" description="HTH cro/C1-type" evidence="1">
    <location>
        <begin position="102"/>
        <end position="146"/>
    </location>
</feature>
<keyword evidence="3" id="KW-1185">Reference proteome</keyword>
<organism evidence="2 3">
    <name type="scientific">Kutzneria kofuensis</name>
    <dbReference type="NCBI Taxonomy" id="103725"/>
    <lineage>
        <taxon>Bacteria</taxon>
        <taxon>Bacillati</taxon>
        <taxon>Actinomycetota</taxon>
        <taxon>Actinomycetes</taxon>
        <taxon>Pseudonocardiales</taxon>
        <taxon>Pseudonocardiaceae</taxon>
        <taxon>Kutzneria</taxon>
    </lineage>
</organism>
<comment type="caution">
    <text evidence="2">The sequence shown here is derived from an EMBL/GenBank/DDBJ whole genome shotgun (WGS) entry which is preliminary data.</text>
</comment>
<name>A0A7W9NM30_9PSEU</name>